<proteinExistence type="predicted"/>
<dbReference type="EMBL" id="CM032191">
    <property type="protein sequence ID" value="KAG7085997.1"/>
    <property type="molecule type" value="Genomic_DNA"/>
</dbReference>
<dbReference type="Proteomes" id="UP001049176">
    <property type="component" value="Chromosome 11"/>
</dbReference>
<dbReference type="KEGG" id="more:E1B28_003520"/>
<reference evidence="1" key="1">
    <citation type="journal article" date="2021" name="Genome Biol. Evol.">
        <title>The assembled and annotated genome of the fairy-ring fungus Marasmius oreades.</title>
        <authorList>
            <person name="Hiltunen M."/>
            <person name="Ament-Velasquez S.L."/>
            <person name="Johannesson H."/>
        </authorList>
    </citation>
    <scope>NUCLEOTIDE SEQUENCE</scope>
    <source>
        <strain evidence="1">03SP1</strain>
    </source>
</reference>
<organism evidence="1 2">
    <name type="scientific">Marasmius oreades</name>
    <name type="common">fairy-ring Marasmius</name>
    <dbReference type="NCBI Taxonomy" id="181124"/>
    <lineage>
        <taxon>Eukaryota</taxon>
        <taxon>Fungi</taxon>
        <taxon>Dikarya</taxon>
        <taxon>Basidiomycota</taxon>
        <taxon>Agaricomycotina</taxon>
        <taxon>Agaricomycetes</taxon>
        <taxon>Agaricomycetidae</taxon>
        <taxon>Agaricales</taxon>
        <taxon>Marasmiineae</taxon>
        <taxon>Marasmiaceae</taxon>
        <taxon>Marasmius</taxon>
    </lineage>
</organism>
<dbReference type="RefSeq" id="XP_043002468.1">
    <property type="nucleotide sequence ID" value="XM_043160511.1"/>
</dbReference>
<protein>
    <submittedName>
        <fullName evidence="1">Uncharacterized protein</fullName>
    </submittedName>
</protein>
<keyword evidence="2" id="KW-1185">Reference proteome</keyword>
<gene>
    <name evidence="1" type="ORF">E1B28_003520</name>
</gene>
<evidence type="ECO:0000313" key="2">
    <source>
        <dbReference type="Proteomes" id="UP001049176"/>
    </source>
</evidence>
<dbReference type="AlphaFoldDB" id="A0A9P7UJZ6"/>
<evidence type="ECO:0000313" key="1">
    <source>
        <dbReference type="EMBL" id="KAG7085997.1"/>
    </source>
</evidence>
<sequence>MAWFRYDLMSLFRHFEFPNLSSLEIEWSESYRDGDNALSPLEEDPDFPPAFFRSLSGLEKLKLVFLERYRRKRDPKPIDHLTSFPEILEASPSITDLEIIQEGSVRDKIDTFNTTYPFNHSRGQSYTRFSSKVVLPIHLSQFFSVFLLFSKRRNGRIRKVSI</sequence>
<dbReference type="GeneID" id="66072596"/>
<name>A0A9P7UJZ6_9AGAR</name>
<accession>A0A9P7UJZ6</accession>
<dbReference type="OrthoDB" id="3127739at2759"/>
<comment type="caution">
    <text evidence="1">The sequence shown here is derived from an EMBL/GenBank/DDBJ whole genome shotgun (WGS) entry which is preliminary data.</text>
</comment>